<feature type="transmembrane region" description="Helical" evidence="9">
    <location>
        <begin position="128"/>
        <end position="154"/>
    </location>
</feature>
<reference evidence="11" key="1">
    <citation type="journal article" date="2015" name="Nat. Genet.">
        <title>The genome and transcriptome of the zoonotic hookworm Ancylostoma ceylanicum identify infection-specific gene families.</title>
        <authorList>
            <person name="Schwarz E.M."/>
            <person name="Hu Y."/>
            <person name="Antoshechkin I."/>
            <person name="Miller M.M."/>
            <person name="Sternberg P.W."/>
            <person name="Aroian R.V."/>
        </authorList>
    </citation>
    <scope>NUCLEOTIDE SEQUENCE</scope>
    <source>
        <strain evidence="11">HY135</strain>
    </source>
</reference>
<dbReference type="GO" id="GO:0015254">
    <property type="term" value="F:glycerol channel activity"/>
    <property type="evidence" value="ECO:0007669"/>
    <property type="project" value="TreeGrafter"/>
</dbReference>
<dbReference type="InterPro" id="IPR000425">
    <property type="entry name" value="MIP"/>
</dbReference>
<evidence type="ECO:0000256" key="6">
    <source>
        <dbReference type="ARBA" id="ARBA00023136"/>
    </source>
</evidence>
<evidence type="ECO:0000256" key="7">
    <source>
        <dbReference type="ARBA" id="ARBA00045280"/>
    </source>
</evidence>
<keyword evidence="4 8" id="KW-0812">Transmembrane</keyword>
<evidence type="ECO:0000313" key="10">
    <source>
        <dbReference type="EMBL" id="EYC07949.1"/>
    </source>
</evidence>
<dbReference type="Pfam" id="PF00230">
    <property type="entry name" value="MIP"/>
    <property type="match status" value="1"/>
</dbReference>
<dbReference type="CDD" id="cd00333">
    <property type="entry name" value="MIP"/>
    <property type="match status" value="1"/>
</dbReference>
<feature type="transmembrane region" description="Helical" evidence="9">
    <location>
        <begin position="271"/>
        <end position="290"/>
    </location>
</feature>
<evidence type="ECO:0000256" key="2">
    <source>
        <dbReference type="ARBA" id="ARBA00006175"/>
    </source>
</evidence>
<dbReference type="Gene3D" id="1.20.1080.10">
    <property type="entry name" value="Glycerol uptake facilitator protein"/>
    <property type="match status" value="1"/>
</dbReference>
<keyword evidence="6 9" id="KW-0472">Membrane</keyword>
<dbReference type="GO" id="GO:0015250">
    <property type="term" value="F:water channel activity"/>
    <property type="evidence" value="ECO:0007669"/>
    <property type="project" value="TreeGrafter"/>
</dbReference>
<evidence type="ECO:0000256" key="4">
    <source>
        <dbReference type="ARBA" id="ARBA00022692"/>
    </source>
</evidence>
<dbReference type="GO" id="GO:0016323">
    <property type="term" value="C:basolateral plasma membrane"/>
    <property type="evidence" value="ECO:0007669"/>
    <property type="project" value="TreeGrafter"/>
</dbReference>
<gene>
    <name evidence="10" type="primary">Acey_s0068.g218</name>
    <name evidence="10" type="synonym">Acey-aqp-1</name>
    <name evidence="10" type="ORF">Y032_0068g218</name>
</gene>
<sequence length="322" mass="35826">MSGCQRVQLTILRRLIPGCRMEVRWEARNGDWMTRANLLSRLRSAGVRNILVRNLISEFVGTFLLVFIGTCNVAQFHLGREKTTTWIGVNIGWGFAIMFSVMATAKLSGGHLNPAVSILFWSFGHLPGLWLVLYSVVQTAGAFLAAMCMYLYYYEAFDQYDSGIRAIAGPTGTAVVFCSYPAPYLGYFTPYLDQIIGTGILAYFLCVVIDEKNKVPKVWHPMIFGFLVMMIGTAFGMNLGYPINPARDLGPRLFSVFTHGSGVFSTPYPSYFLAPIIGPLVGALFGGWLYQVSLGMHIPDDAGTRELEEPIQEQEEKLLEKP</sequence>
<name>A0A016TY27_9BILA</name>
<comment type="function">
    <text evidence="7">Aquaglyceroporin that may modulate the water content and osmolytes during anhydrobiosis.</text>
</comment>
<feature type="transmembrane region" description="Helical" evidence="9">
    <location>
        <begin position="221"/>
        <end position="243"/>
    </location>
</feature>
<comment type="caution">
    <text evidence="10">The sequence shown here is derived from an EMBL/GenBank/DDBJ whole genome shotgun (WGS) entry which is preliminary data.</text>
</comment>
<dbReference type="EMBL" id="JARK01001404">
    <property type="protein sequence ID" value="EYC07949.1"/>
    <property type="molecule type" value="Genomic_DNA"/>
</dbReference>
<proteinExistence type="inferred from homology"/>
<dbReference type="Proteomes" id="UP000024635">
    <property type="component" value="Unassembled WGS sequence"/>
</dbReference>
<dbReference type="AlphaFoldDB" id="A0A016TY27"/>
<evidence type="ECO:0000313" key="11">
    <source>
        <dbReference type="Proteomes" id="UP000024635"/>
    </source>
</evidence>
<dbReference type="SUPFAM" id="SSF81338">
    <property type="entry name" value="Aquaporin-like"/>
    <property type="match status" value="1"/>
</dbReference>
<dbReference type="OrthoDB" id="3222at2759"/>
<feature type="transmembrane region" description="Helical" evidence="9">
    <location>
        <begin position="191"/>
        <end position="209"/>
    </location>
</feature>
<dbReference type="PANTHER" id="PTHR43829:SF8">
    <property type="entry name" value="AQUAPORIN"/>
    <property type="match status" value="1"/>
</dbReference>
<evidence type="ECO:0000256" key="3">
    <source>
        <dbReference type="ARBA" id="ARBA00022448"/>
    </source>
</evidence>
<evidence type="ECO:0000256" key="9">
    <source>
        <dbReference type="SAM" id="Phobius"/>
    </source>
</evidence>
<keyword evidence="3 8" id="KW-0813">Transport</keyword>
<keyword evidence="5 9" id="KW-1133">Transmembrane helix</keyword>
<protein>
    <recommendedName>
        <fullName evidence="12">Aquaporin-9</fullName>
    </recommendedName>
</protein>
<dbReference type="InterPro" id="IPR023271">
    <property type="entry name" value="Aquaporin-like"/>
</dbReference>
<evidence type="ECO:0000256" key="1">
    <source>
        <dbReference type="ARBA" id="ARBA00004141"/>
    </source>
</evidence>
<accession>A0A016TY27</accession>
<dbReference type="InterPro" id="IPR050363">
    <property type="entry name" value="MIP/Aquaporin"/>
</dbReference>
<dbReference type="FunFam" id="1.20.1080.10:FF:000035">
    <property type="entry name" value="AQuaPorin or aquaglyceroporin related"/>
    <property type="match status" value="1"/>
</dbReference>
<keyword evidence="11" id="KW-1185">Reference proteome</keyword>
<dbReference type="STRING" id="53326.A0A016TY27"/>
<feature type="transmembrane region" description="Helical" evidence="9">
    <location>
        <begin position="166"/>
        <end position="185"/>
    </location>
</feature>
<comment type="subcellular location">
    <subcellularLocation>
        <location evidence="1">Membrane</location>
        <topology evidence="1">Multi-pass membrane protein</topology>
    </subcellularLocation>
</comment>
<evidence type="ECO:0000256" key="5">
    <source>
        <dbReference type="ARBA" id="ARBA00022989"/>
    </source>
</evidence>
<dbReference type="PANTHER" id="PTHR43829">
    <property type="entry name" value="AQUAPORIN OR AQUAGLYCEROPORIN RELATED"/>
    <property type="match status" value="1"/>
</dbReference>
<dbReference type="PRINTS" id="PR00783">
    <property type="entry name" value="MINTRINSICP"/>
</dbReference>
<evidence type="ECO:0000256" key="8">
    <source>
        <dbReference type="RuleBase" id="RU000477"/>
    </source>
</evidence>
<organism evidence="10 11">
    <name type="scientific">Ancylostoma ceylanicum</name>
    <dbReference type="NCBI Taxonomy" id="53326"/>
    <lineage>
        <taxon>Eukaryota</taxon>
        <taxon>Metazoa</taxon>
        <taxon>Ecdysozoa</taxon>
        <taxon>Nematoda</taxon>
        <taxon>Chromadorea</taxon>
        <taxon>Rhabditida</taxon>
        <taxon>Rhabditina</taxon>
        <taxon>Rhabditomorpha</taxon>
        <taxon>Strongyloidea</taxon>
        <taxon>Ancylostomatidae</taxon>
        <taxon>Ancylostomatinae</taxon>
        <taxon>Ancylostoma</taxon>
    </lineage>
</organism>
<evidence type="ECO:0008006" key="12">
    <source>
        <dbReference type="Google" id="ProtNLM"/>
    </source>
</evidence>
<comment type="similarity">
    <text evidence="2 8">Belongs to the MIP/aquaporin (TC 1.A.8) family.</text>
</comment>
<feature type="transmembrane region" description="Helical" evidence="9">
    <location>
        <begin position="86"/>
        <end position="108"/>
    </location>
</feature>